<accession>Q2SJ77</accession>
<dbReference type="RefSeq" id="WP_011396366.1">
    <property type="nucleotide sequence ID" value="NC_007645.1"/>
</dbReference>
<proteinExistence type="predicted"/>
<dbReference type="PROSITE" id="PS51502">
    <property type="entry name" value="S_R_A_B_BARREL"/>
    <property type="match status" value="1"/>
</dbReference>
<organism evidence="2 3">
    <name type="scientific">Hahella chejuensis (strain KCTC 2396)</name>
    <dbReference type="NCBI Taxonomy" id="349521"/>
    <lineage>
        <taxon>Bacteria</taxon>
        <taxon>Pseudomonadati</taxon>
        <taxon>Pseudomonadota</taxon>
        <taxon>Gammaproteobacteria</taxon>
        <taxon>Oceanospirillales</taxon>
        <taxon>Hahellaceae</taxon>
        <taxon>Hahella</taxon>
    </lineage>
</organism>
<sequence length="204" mass="23194">MRLKPETGKFRAEAGLSRVFTNGAAAWNENDSFLWRFVRQTAEEFAEAAERFLIQATENAAIPPEKERKFAPAAALRSLRSRLFRSHRETGAYKRIVMVKFKDDASPADIGSFQQALNRLAALSEGLLSMDCGPIHRLQGEESLSAVSPDVCYGDFISIWTFKSEQYLQRFIDNPEHKKIAARYFKPVVSNRYVINHLSRPHDA</sequence>
<evidence type="ECO:0000259" key="1">
    <source>
        <dbReference type="PROSITE" id="PS51502"/>
    </source>
</evidence>
<dbReference type="KEGG" id="hch:HCH_02493"/>
<dbReference type="Gene3D" id="3.30.70.100">
    <property type="match status" value="1"/>
</dbReference>
<dbReference type="AlphaFoldDB" id="Q2SJ77"/>
<dbReference type="STRING" id="349521.HCH_02493"/>
<dbReference type="SUPFAM" id="SSF54909">
    <property type="entry name" value="Dimeric alpha+beta barrel"/>
    <property type="match status" value="1"/>
</dbReference>
<dbReference type="InterPro" id="IPR011008">
    <property type="entry name" value="Dimeric_a/b-barrel"/>
</dbReference>
<gene>
    <name evidence="2" type="ordered locus">HCH_02493</name>
</gene>
<keyword evidence="3" id="KW-1185">Reference proteome</keyword>
<dbReference type="InterPro" id="IPR013097">
    <property type="entry name" value="Dabb"/>
</dbReference>
<dbReference type="SMART" id="SM00886">
    <property type="entry name" value="Dabb"/>
    <property type="match status" value="1"/>
</dbReference>
<evidence type="ECO:0000313" key="3">
    <source>
        <dbReference type="Proteomes" id="UP000000238"/>
    </source>
</evidence>
<reference evidence="2 3" key="1">
    <citation type="journal article" date="2005" name="Nucleic Acids Res.">
        <title>Genomic blueprint of Hahella chejuensis, a marine microbe producing an algicidal agent.</title>
        <authorList>
            <person name="Jeong H."/>
            <person name="Yim J.H."/>
            <person name="Lee C."/>
            <person name="Choi S.-H."/>
            <person name="Park Y.K."/>
            <person name="Yoon S.H."/>
            <person name="Hur C.-G."/>
            <person name="Kang H.-Y."/>
            <person name="Kim D."/>
            <person name="Lee H.H."/>
            <person name="Park K.H."/>
            <person name="Park S.-H."/>
            <person name="Park H.-S."/>
            <person name="Lee H.K."/>
            <person name="Oh T.K."/>
            <person name="Kim J.F."/>
        </authorList>
    </citation>
    <scope>NUCLEOTIDE SEQUENCE [LARGE SCALE GENOMIC DNA]</scope>
    <source>
        <strain evidence="2 3">KCTC 2396</strain>
    </source>
</reference>
<dbReference type="Pfam" id="PF07876">
    <property type="entry name" value="Dabb"/>
    <property type="match status" value="1"/>
</dbReference>
<dbReference type="HOGENOM" id="CLU_1341687_0_0_6"/>
<protein>
    <recommendedName>
        <fullName evidence="1">Stress-response A/B barrel domain-containing protein</fullName>
    </recommendedName>
</protein>
<dbReference type="EMBL" id="CP000155">
    <property type="protein sequence ID" value="ABC29297.1"/>
    <property type="molecule type" value="Genomic_DNA"/>
</dbReference>
<name>Q2SJ77_HAHCH</name>
<evidence type="ECO:0000313" key="2">
    <source>
        <dbReference type="EMBL" id="ABC29297.1"/>
    </source>
</evidence>
<feature type="domain" description="Stress-response A/B barrel" evidence="1">
    <location>
        <begin position="93"/>
        <end position="197"/>
    </location>
</feature>
<dbReference type="OrthoDB" id="6637496at2"/>
<dbReference type="Proteomes" id="UP000000238">
    <property type="component" value="Chromosome"/>
</dbReference>